<dbReference type="Gene3D" id="3.30.70.100">
    <property type="match status" value="1"/>
</dbReference>
<dbReference type="PANTHER" id="PTHR46932">
    <property type="entry name" value="HEAVY METAL-ASSOCIATED ISOPRENYLATED PLANT PROTEIN 47"/>
    <property type="match status" value="1"/>
</dbReference>
<dbReference type="AlphaFoldDB" id="A0AAV5EZ48"/>
<reference evidence="2" key="1">
    <citation type="journal article" date="2018" name="DNA Res.">
        <title>Multiple hybrid de novo genome assembly of finger millet, an orphan allotetraploid crop.</title>
        <authorList>
            <person name="Hatakeyama M."/>
            <person name="Aluri S."/>
            <person name="Balachadran M.T."/>
            <person name="Sivarajan S.R."/>
            <person name="Patrignani A."/>
            <person name="Gruter S."/>
            <person name="Poveda L."/>
            <person name="Shimizu-Inatsugi R."/>
            <person name="Baeten J."/>
            <person name="Francoijs K.J."/>
            <person name="Nataraja K.N."/>
            <person name="Reddy Y.A.N."/>
            <person name="Phadnis S."/>
            <person name="Ravikumar R.L."/>
            <person name="Schlapbach R."/>
            <person name="Sreeman S.M."/>
            <person name="Shimizu K.K."/>
        </authorList>
    </citation>
    <scope>NUCLEOTIDE SEQUENCE</scope>
</reference>
<dbReference type="Proteomes" id="UP001054889">
    <property type="component" value="Unassembled WGS sequence"/>
</dbReference>
<organism evidence="2 3">
    <name type="scientific">Eleusine coracana subsp. coracana</name>
    <dbReference type="NCBI Taxonomy" id="191504"/>
    <lineage>
        <taxon>Eukaryota</taxon>
        <taxon>Viridiplantae</taxon>
        <taxon>Streptophyta</taxon>
        <taxon>Embryophyta</taxon>
        <taxon>Tracheophyta</taxon>
        <taxon>Spermatophyta</taxon>
        <taxon>Magnoliopsida</taxon>
        <taxon>Liliopsida</taxon>
        <taxon>Poales</taxon>
        <taxon>Poaceae</taxon>
        <taxon>PACMAD clade</taxon>
        <taxon>Chloridoideae</taxon>
        <taxon>Cynodonteae</taxon>
        <taxon>Eleusininae</taxon>
        <taxon>Eleusine</taxon>
    </lineage>
</organism>
<gene>
    <name evidence="2" type="primary">gb15330</name>
    <name evidence="2" type="ORF">PR202_gb15330</name>
</gene>
<sequence length="209" mass="24085">MTEKLRKEGGYVEDTRFVLHDVSEEEKIDMLHKHSERLAIAFGLISTRPGTPLRIAKNLTVCGDCHEFTKLVSKLFKREIVVRDANSLSLLQQKIVIQISMPCEKSRSKAMALVARADGVSSMGVTGDGKNKLEVVGDGVDTVCLVKCLRKKIGHANILLVEEVKEKKPEEKKPEEPKIIEYQPPYWNHGYYQYHYHNTPQQPWWWQWR</sequence>
<dbReference type="InterPro" id="IPR006121">
    <property type="entry name" value="HMA_dom"/>
</dbReference>
<evidence type="ECO:0000313" key="2">
    <source>
        <dbReference type="EMBL" id="GJN27316.1"/>
    </source>
</evidence>
<dbReference type="InterPro" id="IPR042885">
    <property type="entry name" value="HIPP47/16"/>
</dbReference>
<keyword evidence="3" id="KW-1185">Reference proteome</keyword>
<dbReference type="InterPro" id="IPR032867">
    <property type="entry name" value="DYW_dom"/>
</dbReference>
<name>A0AAV5EZ48_ELECO</name>
<evidence type="ECO:0000259" key="1">
    <source>
        <dbReference type="PROSITE" id="PS50846"/>
    </source>
</evidence>
<feature type="domain" description="HMA" evidence="1">
    <location>
        <begin position="92"/>
        <end position="161"/>
    </location>
</feature>
<comment type="caution">
    <text evidence="2">The sequence shown here is derived from an EMBL/GenBank/DDBJ whole genome shotgun (WGS) entry which is preliminary data.</text>
</comment>
<reference evidence="2" key="2">
    <citation type="submission" date="2021-12" db="EMBL/GenBank/DDBJ databases">
        <title>Resequencing data analysis of finger millet.</title>
        <authorList>
            <person name="Hatakeyama M."/>
            <person name="Aluri S."/>
            <person name="Balachadran M.T."/>
            <person name="Sivarajan S.R."/>
            <person name="Poveda L."/>
            <person name="Shimizu-Inatsugi R."/>
            <person name="Schlapbach R."/>
            <person name="Sreeman S.M."/>
            <person name="Shimizu K.K."/>
        </authorList>
    </citation>
    <scope>NUCLEOTIDE SEQUENCE</scope>
</reference>
<dbReference type="GO" id="GO:0008270">
    <property type="term" value="F:zinc ion binding"/>
    <property type="evidence" value="ECO:0007669"/>
    <property type="project" value="InterPro"/>
</dbReference>
<protein>
    <recommendedName>
        <fullName evidence="1">HMA domain-containing protein</fullName>
    </recommendedName>
</protein>
<dbReference type="PANTHER" id="PTHR46932:SF20">
    <property type="entry name" value="HMA DOMAIN-CONTAINING PROTEIN"/>
    <property type="match status" value="1"/>
</dbReference>
<proteinExistence type="predicted"/>
<dbReference type="EMBL" id="BQKI01000079">
    <property type="protein sequence ID" value="GJN27316.1"/>
    <property type="molecule type" value="Genomic_DNA"/>
</dbReference>
<evidence type="ECO:0000313" key="3">
    <source>
        <dbReference type="Proteomes" id="UP001054889"/>
    </source>
</evidence>
<accession>A0AAV5EZ48</accession>
<dbReference type="Pfam" id="PF14432">
    <property type="entry name" value="DYW_deaminase"/>
    <property type="match status" value="1"/>
</dbReference>
<dbReference type="PROSITE" id="PS50846">
    <property type="entry name" value="HMA_2"/>
    <property type="match status" value="1"/>
</dbReference>